<dbReference type="AlphaFoldDB" id="A0A818ET49"/>
<gene>
    <name evidence="3" type="ORF">FME351_LOCUS14976</name>
    <name evidence="2" type="ORF">LUA448_LOCUS22877</name>
</gene>
<dbReference type="EMBL" id="CAJNYU010001835">
    <property type="protein sequence ID" value="CAF3473151.1"/>
    <property type="molecule type" value="Genomic_DNA"/>
</dbReference>
<accession>A0A818ET49</accession>
<comment type="caution">
    <text evidence="2">The sequence shown here is derived from an EMBL/GenBank/DDBJ whole genome shotgun (WGS) entry which is preliminary data.</text>
</comment>
<protein>
    <submittedName>
        <fullName evidence="2">Uncharacterized protein</fullName>
    </submittedName>
</protein>
<feature type="transmembrane region" description="Helical" evidence="1">
    <location>
        <begin position="147"/>
        <end position="166"/>
    </location>
</feature>
<evidence type="ECO:0000313" key="3">
    <source>
        <dbReference type="EMBL" id="CAF3473151.1"/>
    </source>
</evidence>
<feature type="transmembrane region" description="Helical" evidence="1">
    <location>
        <begin position="7"/>
        <end position="35"/>
    </location>
</feature>
<keyword evidence="1" id="KW-0812">Transmembrane</keyword>
<dbReference type="Proteomes" id="UP000663869">
    <property type="component" value="Unassembled WGS sequence"/>
</dbReference>
<feature type="transmembrane region" description="Helical" evidence="1">
    <location>
        <begin position="110"/>
        <end position="127"/>
    </location>
</feature>
<dbReference type="Gene3D" id="1.20.140.150">
    <property type="match status" value="1"/>
</dbReference>
<reference evidence="2" key="1">
    <citation type="submission" date="2021-02" db="EMBL/GenBank/DDBJ databases">
        <authorList>
            <person name="Nowell W R."/>
        </authorList>
    </citation>
    <scope>NUCLEOTIDE SEQUENCE</scope>
</reference>
<keyword evidence="1" id="KW-1133">Transmembrane helix</keyword>
<sequence>MMQLSQILSLFGAGIGVVTVVLGIVALATPSWIILAAPPAINSTYSLFQRCNESSVPQLAGIVGCAKLNGFQTPQGLTISGVIIVVLGIASSILLGMLDTNRYIKYVPHFLLVTGPTLILIGVLFYVKNVLANFTAGSTKLDLGYSFILIVITCIIGYISSAYFGFVTGLAEGYYRAGLTSHSHN</sequence>
<proteinExistence type="predicted"/>
<evidence type="ECO:0000313" key="4">
    <source>
        <dbReference type="Proteomes" id="UP000663833"/>
    </source>
</evidence>
<name>A0A818ET49_9BILA</name>
<dbReference type="EMBL" id="CAJNYD010002953">
    <property type="protein sequence ID" value="CAF3464243.1"/>
    <property type="molecule type" value="Genomic_DNA"/>
</dbReference>
<evidence type="ECO:0000256" key="1">
    <source>
        <dbReference type="SAM" id="Phobius"/>
    </source>
</evidence>
<feature type="transmembrane region" description="Helical" evidence="1">
    <location>
        <begin position="77"/>
        <end position="98"/>
    </location>
</feature>
<evidence type="ECO:0000313" key="2">
    <source>
        <dbReference type="EMBL" id="CAF3464243.1"/>
    </source>
</evidence>
<organism evidence="2 4">
    <name type="scientific">Rotaria socialis</name>
    <dbReference type="NCBI Taxonomy" id="392032"/>
    <lineage>
        <taxon>Eukaryota</taxon>
        <taxon>Metazoa</taxon>
        <taxon>Spiralia</taxon>
        <taxon>Gnathifera</taxon>
        <taxon>Rotifera</taxon>
        <taxon>Eurotatoria</taxon>
        <taxon>Bdelloidea</taxon>
        <taxon>Philodinida</taxon>
        <taxon>Philodinidae</taxon>
        <taxon>Rotaria</taxon>
    </lineage>
</organism>
<keyword evidence="1" id="KW-0472">Membrane</keyword>
<dbReference type="Proteomes" id="UP000663833">
    <property type="component" value="Unassembled WGS sequence"/>
</dbReference>